<organism evidence="4 5">
    <name type="scientific">Zeimonas arvi</name>
    <dbReference type="NCBI Taxonomy" id="2498847"/>
    <lineage>
        <taxon>Bacteria</taxon>
        <taxon>Pseudomonadati</taxon>
        <taxon>Pseudomonadota</taxon>
        <taxon>Betaproteobacteria</taxon>
        <taxon>Burkholderiales</taxon>
        <taxon>Burkholderiaceae</taxon>
        <taxon>Zeimonas</taxon>
    </lineage>
</organism>
<dbReference type="AlphaFoldDB" id="A0A5C8P5J8"/>
<dbReference type="EMBL" id="VDUY01000001">
    <property type="protein sequence ID" value="TXL68956.1"/>
    <property type="molecule type" value="Genomic_DNA"/>
</dbReference>
<evidence type="ECO:0000259" key="3">
    <source>
        <dbReference type="Pfam" id="PF07589"/>
    </source>
</evidence>
<keyword evidence="2" id="KW-0732">Signal</keyword>
<sequence length="223" mass="22396">MFTLAVASAGVAFGASTAQAAVIIDASTQAYYNDGLGDLAPALGTQTSAGGFSLFPAANVSGGDPTIPPIATAPDVSSVTNLGSWLTNAAPTGGTWSAAPMAIPSTWAVNSETAIVYAINAGSGLSNVHIDLGVDNGIYVWLNGAYIFGAMAPGGAAITEYDIDIASLGAGMHYLQILREDHGGQTGYLIQMTADRGQVPAPGALALLGIGLAGLGLSRRRTR</sequence>
<keyword evidence="1" id="KW-0812">Transmembrane</keyword>
<dbReference type="InterPro" id="IPR013424">
    <property type="entry name" value="Ice-binding_C"/>
</dbReference>
<reference evidence="4 5" key="1">
    <citation type="submission" date="2019-06" db="EMBL/GenBank/DDBJ databases">
        <title>Quisquiliibacterium sp. nov., isolated from a maize field.</title>
        <authorList>
            <person name="Lin S.-Y."/>
            <person name="Tsai C.-F."/>
            <person name="Young C.-C."/>
        </authorList>
    </citation>
    <scope>NUCLEOTIDE SEQUENCE [LARGE SCALE GENOMIC DNA]</scope>
    <source>
        <strain evidence="4 5">CC-CFT501</strain>
    </source>
</reference>
<keyword evidence="1" id="KW-1133">Transmembrane helix</keyword>
<gene>
    <name evidence="4" type="ORF">FHP08_01160</name>
</gene>
<name>A0A5C8P5J8_9BURK</name>
<feature type="transmembrane region" description="Helical" evidence="1">
    <location>
        <begin position="199"/>
        <end position="217"/>
    </location>
</feature>
<feature type="chain" id="PRO_5022790544" evidence="2">
    <location>
        <begin position="21"/>
        <end position="223"/>
    </location>
</feature>
<evidence type="ECO:0000313" key="4">
    <source>
        <dbReference type="EMBL" id="TXL68956.1"/>
    </source>
</evidence>
<dbReference type="NCBIfam" id="TIGR02595">
    <property type="entry name" value="PEP_CTERM"/>
    <property type="match status" value="1"/>
</dbReference>
<feature type="signal peptide" evidence="2">
    <location>
        <begin position="1"/>
        <end position="20"/>
    </location>
</feature>
<dbReference type="Pfam" id="PF07589">
    <property type="entry name" value="PEP-CTERM"/>
    <property type="match status" value="1"/>
</dbReference>
<comment type="caution">
    <text evidence="4">The sequence shown here is derived from an EMBL/GenBank/DDBJ whole genome shotgun (WGS) entry which is preliminary data.</text>
</comment>
<keyword evidence="5" id="KW-1185">Reference proteome</keyword>
<keyword evidence="1" id="KW-0472">Membrane</keyword>
<evidence type="ECO:0000256" key="1">
    <source>
        <dbReference type="SAM" id="Phobius"/>
    </source>
</evidence>
<proteinExistence type="predicted"/>
<dbReference type="OrthoDB" id="7858189at2"/>
<protein>
    <submittedName>
        <fullName evidence="4">PEP-CTERM sorting domain-containing protein</fullName>
    </submittedName>
</protein>
<feature type="domain" description="Ice-binding protein C-terminal" evidence="3">
    <location>
        <begin position="198"/>
        <end position="220"/>
    </location>
</feature>
<dbReference type="Proteomes" id="UP000321548">
    <property type="component" value="Unassembled WGS sequence"/>
</dbReference>
<accession>A0A5C8P5J8</accession>
<evidence type="ECO:0000256" key="2">
    <source>
        <dbReference type="SAM" id="SignalP"/>
    </source>
</evidence>
<evidence type="ECO:0000313" key="5">
    <source>
        <dbReference type="Proteomes" id="UP000321548"/>
    </source>
</evidence>